<protein>
    <submittedName>
        <fullName evidence="9">Rod shape-determining protein MreD</fullName>
    </submittedName>
</protein>
<evidence type="ECO:0000256" key="5">
    <source>
        <dbReference type="ARBA" id="ARBA00022960"/>
    </source>
</evidence>
<dbReference type="Pfam" id="PF04093">
    <property type="entry name" value="MreD"/>
    <property type="match status" value="1"/>
</dbReference>
<evidence type="ECO:0000256" key="7">
    <source>
        <dbReference type="ARBA" id="ARBA00023136"/>
    </source>
</evidence>
<keyword evidence="10" id="KW-1185">Reference proteome</keyword>
<feature type="transmembrane region" description="Helical" evidence="8">
    <location>
        <begin position="104"/>
        <end position="127"/>
    </location>
</feature>
<feature type="transmembrane region" description="Helical" evidence="8">
    <location>
        <begin position="36"/>
        <end position="52"/>
    </location>
</feature>
<dbReference type="GO" id="GO:0005886">
    <property type="term" value="C:plasma membrane"/>
    <property type="evidence" value="ECO:0007669"/>
    <property type="project" value="UniProtKB-SubCell"/>
</dbReference>
<dbReference type="AlphaFoldDB" id="A0A1H1B2Z5"/>
<evidence type="ECO:0000313" key="10">
    <source>
        <dbReference type="Proteomes" id="UP000199444"/>
    </source>
</evidence>
<evidence type="ECO:0000256" key="6">
    <source>
        <dbReference type="ARBA" id="ARBA00022989"/>
    </source>
</evidence>
<keyword evidence="3" id="KW-1003">Cell membrane</keyword>
<evidence type="ECO:0000256" key="8">
    <source>
        <dbReference type="SAM" id="Phobius"/>
    </source>
</evidence>
<evidence type="ECO:0000256" key="3">
    <source>
        <dbReference type="ARBA" id="ARBA00022475"/>
    </source>
</evidence>
<dbReference type="NCBIfam" id="TIGR03426">
    <property type="entry name" value="shape_MreD"/>
    <property type="match status" value="1"/>
</dbReference>
<dbReference type="RefSeq" id="WP_092492431.1">
    <property type="nucleotide sequence ID" value="NZ_FNKD01000002.1"/>
</dbReference>
<feature type="transmembrane region" description="Helical" evidence="8">
    <location>
        <begin position="64"/>
        <end position="92"/>
    </location>
</feature>
<organism evidence="9 10">
    <name type="scientific">Virgibacillus salinus</name>
    <dbReference type="NCBI Taxonomy" id="553311"/>
    <lineage>
        <taxon>Bacteria</taxon>
        <taxon>Bacillati</taxon>
        <taxon>Bacillota</taxon>
        <taxon>Bacilli</taxon>
        <taxon>Bacillales</taxon>
        <taxon>Bacillaceae</taxon>
        <taxon>Virgibacillus</taxon>
    </lineage>
</organism>
<evidence type="ECO:0000256" key="2">
    <source>
        <dbReference type="ARBA" id="ARBA00007776"/>
    </source>
</evidence>
<sequence>MKRIIIPLILFLFLVLEGVALELLPVSLANSDLVIVPHWVFVFLLFLTIFYDRENTYFSVLYGLLFGLLIDIVYTGVLGVYMFSYALVIYIIHGLTKMLHANFFVSLLLGMIGLILCEVFINAIYTVVGISDMIWKDYLIYRMAPTVIANIVFLAALYPIMLKKLSSWRNEQLSTNTTF</sequence>
<keyword evidence="7 8" id="KW-0472">Membrane</keyword>
<comment type="subcellular location">
    <subcellularLocation>
        <location evidence="1">Cell membrane</location>
        <topology evidence="1">Multi-pass membrane protein</topology>
    </subcellularLocation>
</comment>
<evidence type="ECO:0000313" key="9">
    <source>
        <dbReference type="EMBL" id="SDQ46294.1"/>
    </source>
</evidence>
<dbReference type="EMBL" id="FNKD01000002">
    <property type="protein sequence ID" value="SDQ46294.1"/>
    <property type="molecule type" value="Genomic_DNA"/>
</dbReference>
<dbReference type="GO" id="GO:0008360">
    <property type="term" value="P:regulation of cell shape"/>
    <property type="evidence" value="ECO:0007669"/>
    <property type="project" value="UniProtKB-KW"/>
</dbReference>
<dbReference type="InterPro" id="IPR007227">
    <property type="entry name" value="Cell_shape_determining_MreD"/>
</dbReference>
<dbReference type="Proteomes" id="UP000199444">
    <property type="component" value="Unassembled WGS sequence"/>
</dbReference>
<dbReference type="STRING" id="553311.SAMN05216231_1576"/>
<comment type="similarity">
    <text evidence="2">Belongs to the MreD family.</text>
</comment>
<accession>A0A1H1B2Z5</accession>
<name>A0A1H1B2Z5_9BACI</name>
<evidence type="ECO:0000256" key="1">
    <source>
        <dbReference type="ARBA" id="ARBA00004651"/>
    </source>
</evidence>
<keyword evidence="5" id="KW-0133">Cell shape</keyword>
<proteinExistence type="inferred from homology"/>
<gene>
    <name evidence="9" type="ORF">SAMN05216231_1576</name>
</gene>
<keyword evidence="6 8" id="KW-1133">Transmembrane helix</keyword>
<feature type="transmembrane region" description="Helical" evidence="8">
    <location>
        <begin position="139"/>
        <end position="161"/>
    </location>
</feature>
<keyword evidence="4 8" id="KW-0812">Transmembrane</keyword>
<reference evidence="9 10" key="1">
    <citation type="submission" date="2016-10" db="EMBL/GenBank/DDBJ databases">
        <authorList>
            <person name="de Groot N.N."/>
        </authorList>
    </citation>
    <scope>NUCLEOTIDE SEQUENCE [LARGE SCALE GENOMIC DNA]</scope>
    <source>
        <strain evidence="9 10">CGMCC 1.10449</strain>
    </source>
</reference>
<evidence type="ECO:0000256" key="4">
    <source>
        <dbReference type="ARBA" id="ARBA00022692"/>
    </source>
</evidence>